<evidence type="ECO:0000259" key="2">
    <source>
        <dbReference type="Pfam" id="PF20152"/>
    </source>
</evidence>
<keyword evidence="1" id="KW-0812">Transmembrane</keyword>
<dbReference type="RefSeq" id="XP_007370762.1">
    <property type="nucleotide sequence ID" value="XM_007370700.1"/>
</dbReference>
<dbReference type="GeneID" id="18838276"/>
<keyword evidence="1" id="KW-1133">Transmembrane helix</keyword>
<feature type="transmembrane region" description="Helical" evidence="1">
    <location>
        <begin position="84"/>
        <end position="105"/>
    </location>
</feature>
<dbReference type="EMBL" id="JH719469">
    <property type="protein sequence ID" value="EJF56530.1"/>
    <property type="molecule type" value="Genomic_DNA"/>
</dbReference>
<dbReference type="Pfam" id="PF20152">
    <property type="entry name" value="DUF6534"/>
    <property type="match status" value="1"/>
</dbReference>
<feature type="transmembrane region" description="Helical" evidence="1">
    <location>
        <begin position="181"/>
        <end position="209"/>
    </location>
</feature>
<feature type="non-terminal residue" evidence="3">
    <location>
        <position position="1"/>
    </location>
</feature>
<protein>
    <recommendedName>
        <fullName evidence="2">DUF6534 domain-containing protein</fullName>
    </recommendedName>
</protein>
<keyword evidence="1" id="KW-0472">Membrane</keyword>
<reference evidence="3 4" key="1">
    <citation type="journal article" date="2012" name="Science">
        <title>The Paleozoic origin of enzymatic lignin decomposition reconstructed from 31 fungal genomes.</title>
        <authorList>
            <person name="Floudas D."/>
            <person name="Binder M."/>
            <person name="Riley R."/>
            <person name="Barry K."/>
            <person name="Blanchette R.A."/>
            <person name="Henrissat B."/>
            <person name="Martinez A.T."/>
            <person name="Otillar R."/>
            <person name="Spatafora J.W."/>
            <person name="Yadav J.S."/>
            <person name="Aerts A."/>
            <person name="Benoit I."/>
            <person name="Boyd A."/>
            <person name="Carlson A."/>
            <person name="Copeland A."/>
            <person name="Coutinho P.M."/>
            <person name="de Vries R.P."/>
            <person name="Ferreira P."/>
            <person name="Findley K."/>
            <person name="Foster B."/>
            <person name="Gaskell J."/>
            <person name="Glotzer D."/>
            <person name="Gorecki P."/>
            <person name="Heitman J."/>
            <person name="Hesse C."/>
            <person name="Hori C."/>
            <person name="Igarashi K."/>
            <person name="Jurgens J.A."/>
            <person name="Kallen N."/>
            <person name="Kersten P."/>
            <person name="Kohler A."/>
            <person name="Kuees U."/>
            <person name="Kumar T.K.A."/>
            <person name="Kuo A."/>
            <person name="LaButti K."/>
            <person name="Larrondo L.F."/>
            <person name="Lindquist E."/>
            <person name="Ling A."/>
            <person name="Lombard V."/>
            <person name="Lucas S."/>
            <person name="Lundell T."/>
            <person name="Martin R."/>
            <person name="McLaughlin D.J."/>
            <person name="Morgenstern I."/>
            <person name="Morin E."/>
            <person name="Murat C."/>
            <person name="Nagy L.G."/>
            <person name="Nolan M."/>
            <person name="Ohm R.A."/>
            <person name="Patyshakuliyeva A."/>
            <person name="Rokas A."/>
            <person name="Ruiz-Duenas F.J."/>
            <person name="Sabat G."/>
            <person name="Salamov A."/>
            <person name="Samejima M."/>
            <person name="Schmutz J."/>
            <person name="Slot J.C."/>
            <person name="St John F."/>
            <person name="Stenlid J."/>
            <person name="Sun H."/>
            <person name="Sun S."/>
            <person name="Syed K."/>
            <person name="Tsang A."/>
            <person name="Wiebenga A."/>
            <person name="Young D."/>
            <person name="Pisabarro A."/>
            <person name="Eastwood D.C."/>
            <person name="Martin F."/>
            <person name="Cullen D."/>
            <person name="Grigoriev I.V."/>
            <person name="Hibbett D.S."/>
        </authorList>
    </citation>
    <scope>NUCLEOTIDE SEQUENCE [LARGE SCALE GENOMIC DNA]</scope>
    <source>
        <strain evidence="3 4">LYAD-421 SS1</strain>
    </source>
</reference>
<evidence type="ECO:0000313" key="3">
    <source>
        <dbReference type="EMBL" id="EJF56530.1"/>
    </source>
</evidence>
<feature type="transmembrane region" description="Helical" evidence="1">
    <location>
        <begin position="47"/>
        <end position="72"/>
    </location>
</feature>
<feature type="transmembrane region" description="Helical" evidence="1">
    <location>
        <begin position="144"/>
        <end position="169"/>
    </location>
</feature>
<accession>R7SLC3</accession>
<dbReference type="OMA" id="IALSINM"/>
<evidence type="ECO:0000256" key="1">
    <source>
        <dbReference type="SAM" id="Phobius"/>
    </source>
</evidence>
<name>R7SLC3_DICSQ</name>
<organism evidence="3 4">
    <name type="scientific">Dichomitus squalens (strain LYAD-421)</name>
    <name type="common">Western red white-rot fungus</name>
    <dbReference type="NCBI Taxonomy" id="732165"/>
    <lineage>
        <taxon>Eukaryota</taxon>
        <taxon>Fungi</taxon>
        <taxon>Dikarya</taxon>
        <taxon>Basidiomycota</taxon>
        <taxon>Agaricomycotina</taxon>
        <taxon>Agaricomycetes</taxon>
        <taxon>Polyporales</taxon>
        <taxon>Polyporaceae</taxon>
        <taxon>Dichomitus</taxon>
    </lineage>
</organism>
<sequence>MPVIHYDNTLGAGFVGCLFTATLYGVTCVQSFMFFQSSSQERKLLKYSVSCLFVLDTLHYILVAHTLYWYMVTNFTDPTVIERIPWSIFPVYSSPPPVILLFDAFSPIASGFIVGIFVMFGVGIGFGIKGLFLPTFSQLAKLSWLMYLGLGLLVVCDAYTALVLCYLLYKGRTGVNKGTDSLINVLLLYTVNTGLLTSIFALACFITYAAMPTNYVFLAMYFPLSKLYLNALLASLNARGHIGRVGADTTGHVSIPFSSRTRVGQETIPIEF</sequence>
<gene>
    <name evidence="3" type="ORF">DICSQDRAFT_163870</name>
</gene>
<dbReference type="HOGENOM" id="CLU_046025_5_3_1"/>
<dbReference type="Proteomes" id="UP000053319">
    <property type="component" value="Unassembled WGS sequence"/>
</dbReference>
<feature type="transmembrane region" description="Helical" evidence="1">
    <location>
        <begin position="112"/>
        <end position="132"/>
    </location>
</feature>
<dbReference type="AlphaFoldDB" id="R7SLC3"/>
<dbReference type="PANTHER" id="PTHR40465">
    <property type="entry name" value="CHROMOSOME 1, WHOLE GENOME SHOTGUN SEQUENCE"/>
    <property type="match status" value="1"/>
</dbReference>
<proteinExistence type="predicted"/>
<feature type="domain" description="DUF6534" evidence="2">
    <location>
        <begin position="154"/>
        <end position="241"/>
    </location>
</feature>
<dbReference type="InterPro" id="IPR045339">
    <property type="entry name" value="DUF6534"/>
</dbReference>
<dbReference type="KEGG" id="dsq:DICSQDRAFT_163870"/>
<feature type="transmembrane region" description="Helical" evidence="1">
    <location>
        <begin position="12"/>
        <end position="35"/>
    </location>
</feature>
<evidence type="ECO:0000313" key="4">
    <source>
        <dbReference type="Proteomes" id="UP000053319"/>
    </source>
</evidence>
<dbReference type="PANTHER" id="PTHR40465:SF1">
    <property type="entry name" value="DUF6534 DOMAIN-CONTAINING PROTEIN"/>
    <property type="match status" value="1"/>
</dbReference>
<feature type="transmembrane region" description="Helical" evidence="1">
    <location>
        <begin position="215"/>
        <end position="234"/>
    </location>
</feature>